<dbReference type="InterPro" id="IPR011990">
    <property type="entry name" value="TPR-like_helical_dom_sf"/>
</dbReference>
<dbReference type="AlphaFoldDB" id="Q118S1"/>
<dbReference type="EMBL" id="CP000393">
    <property type="protein sequence ID" value="ABG50003.1"/>
    <property type="molecule type" value="Genomic_DNA"/>
</dbReference>
<sequence length="560" mass="63962">MNIKNKKKLIFILSVCVTTCIYITLTFNPSWSATEKNQNQLNSVVPLWNNLGNIHHKITTTSPQAQRYFDQGLTFIFGFNHAEAKRSFQQATQIDSDCAMCYWGMALSEGPNINAPMNQESIPTTYKAIQKAQKLSTKTTPIEQVYIKALSQRYSDQNLENRQPLDMAYANAMRELSQQYPSDLDAATLFAESLMDLMPWNYWQENGEPQPLTNELVKTLEFVLEKNPNHPGAIHYYIHTLEASPYPEKAEKAADRLSNLVPASGHLVHMPSHLYLRIGRYHDAARVNQKAIKADEKFLATSQQKGLYSALYYPHNIHFFWSAASMEGRSEDAIKAARKLVDKVSLLEVKQIPFSEIFLPTPYFSLVQFGKWDEILTESQPSNEFPFTMAMWHYARGMAWVGKGNLENAEFENQKIKDLLQNSEFSSLETANVPATNIISIANHLLVGKMAELKQKNKEMISEYQTAVKLQDNLPYMEPPYWYYPVRQSLAAALLKLNREQEAEAVYRKDLQQHPNNGWSLYGLVESLSAQGKQKEAAEVKQEFEKAWSEADIKLTSSEL</sequence>
<name>Q118S1_TRIEI</name>
<dbReference type="KEGG" id="ter:Tery_0555"/>
<gene>
    <name evidence="1" type="ordered locus">Tery_0555</name>
</gene>
<dbReference type="InterPro" id="IPR019734">
    <property type="entry name" value="TPR_rpt"/>
</dbReference>
<dbReference type="PANTHER" id="PTHR45588">
    <property type="entry name" value="TPR DOMAIN-CONTAINING PROTEIN"/>
    <property type="match status" value="1"/>
</dbReference>
<dbReference type="HOGENOM" id="CLU_011527_1_0_3"/>
<dbReference type="Gene3D" id="1.25.40.10">
    <property type="entry name" value="Tetratricopeptide repeat domain"/>
    <property type="match status" value="2"/>
</dbReference>
<dbReference type="eggNOG" id="COG0457">
    <property type="taxonomic scope" value="Bacteria"/>
</dbReference>
<proteinExistence type="predicted"/>
<dbReference type="OrthoDB" id="9778494at2"/>
<dbReference type="SUPFAM" id="SSF48452">
    <property type="entry name" value="TPR-like"/>
    <property type="match status" value="2"/>
</dbReference>
<evidence type="ECO:0000313" key="1">
    <source>
        <dbReference type="EMBL" id="ABG50003.1"/>
    </source>
</evidence>
<reference evidence="1" key="1">
    <citation type="submission" date="2006-06" db="EMBL/GenBank/DDBJ databases">
        <title>Complete sequence of Trichodesmium erythraeum IMS101.</title>
        <authorList>
            <consortium name="US DOE Joint Genome Institute"/>
            <person name="Copeland A."/>
            <person name="Lucas S."/>
            <person name="Lapidus A."/>
            <person name="Barry K."/>
            <person name="Detter J.C."/>
            <person name="Glavina del Rio T."/>
            <person name="Hammon N."/>
            <person name="Israni S."/>
            <person name="Dalin E."/>
            <person name="Tice H."/>
            <person name="Pitluck S."/>
            <person name="Kiss H."/>
            <person name="Munk A.C."/>
            <person name="Brettin T."/>
            <person name="Bruce D."/>
            <person name="Han C."/>
            <person name="Tapia R."/>
            <person name="Gilna P."/>
            <person name="Schmutz J."/>
            <person name="Larimer F."/>
            <person name="Land M."/>
            <person name="Hauser L."/>
            <person name="Kyrpides N."/>
            <person name="Kim E."/>
            <person name="Richardson P."/>
        </authorList>
    </citation>
    <scope>NUCLEOTIDE SEQUENCE [LARGE SCALE GENOMIC DNA]</scope>
    <source>
        <strain evidence="1">IMS101</strain>
    </source>
</reference>
<dbReference type="PANTHER" id="PTHR45588:SF1">
    <property type="entry name" value="WW DOMAIN-CONTAINING PROTEIN"/>
    <property type="match status" value="1"/>
</dbReference>
<accession>Q118S1</accession>
<dbReference type="STRING" id="203124.Tery_0555"/>
<dbReference type="SMART" id="SM00028">
    <property type="entry name" value="TPR"/>
    <property type="match status" value="2"/>
</dbReference>
<protein>
    <submittedName>
        <fullName evidence="1">Tetratricopeptide region</fullName>
    </submittedName>
</protein>
<organism evidence="1">
    <name type="scientific">Trichodesmium erythraeum (strain IMS101)</name>
    <dbReference type="NCBI Taxonomy" id="203124"/>
    <lineage>
        <taxon>Bacteria</taxon>
        <taxon>Bacillati</taxon>
        <taxon>Cyanobacteriota</taxon>
        <taxon>Cyanophyceae</taxon>
        <taxon>Oscillatoriophycideae</taxon>
        <taxon>Oscillatoriales</taxon>
        <taxon>Microcoleaceae</taxon>
        <taxon>Trichodesmium</taxon>
    </lineage>
</organism>